<dbReference type="GO" id="GO:0043752">
    <property type="term" value="F:adenosylcobinamide kinase activity"/>
    <property type="evidence" value="ECO:0007669"/>
    <property type="project" value="UniProtKB-EC"/>
</dbReference>
<sequence>MEKVQLIFISGGVRSGKSSFAEKLAIEYAKQQNKQLNYLACGRASDPEMASRIQHHQETRRTSGLPWKNWECPVDIKGISPAFSKGDVVLLDCLTTLLNNELFQSGSSWEQVDFQQNVYDTIMAGIDAIQEQSSVLIIVSNEVLNEELHKGELVYTYAKLLGHLHQSIIQQSAVAYLVDAGIPFLMKGEQTDEWGS</sequence>
<feature type="binding site" evidence="19">
    <location>
        <begin position="11"/>
        <end position="18"/>
    </location>
    <ligand>
        <name>GTP</name>
        <dbReference type="ChEBI" id="CHEBI:37565"/>
    </ligand>
</feature>
<comment type="similarity">
    <text evidence="7">Belongs to the CobU/CobP family.</text>
</comment>
<dbReference type="GO" id="GO:0009236">
    <property type="term" value="P:cobalamin biosynthetic process"/>
    <property type="evidence" value="ECO:0007669"/>
    <property type="project" value="UniProtKB-UniPathway"/>
</dbReference>
<evidence type="ECO:0000256" key="15">
    <source>
        <dbReference type="ARBA" id="ARBA00023134"/>
    </source>
</evidence>
<feature type="binding site" evidence="19">
    <location>
        <begin position="40"/>
        <end position="42"/>
    </location>
    <ligand>
        <name>GTP</name>
        <dbReference type="ChEBI" id="CHEBI:37565"/>
    </ligand>
</feature>
<evidence type="ECO:0000256" key="9">
    <source>
        <dbReference type="ARBA" id="ARBA00012523"/>
    </source>
</evidence>
<feature type="binding site" evidence="19">
    <location>
        <position position="92"/>
    </location>
    <ligand>
        <name>GTP</name>
        <dbReference type="ChEBI" id="CHEBI:37565"/>
    </ligand>
</feature>
<dbReference type="STRING" id="157838.AN964_12610"/>
<evidence type="ECO:0000256" key="2">
    <source>
        <dbReference type="ARBA" id="ARBA00000711"/>
    </source>
</evidence>
<keyword evidence="14" id="KW-0067">ATP-binding</keyword>
<dbReference type="UniPathway" id="UPA00148">
    <property type="reaction ID" value="UER00236"/>
</dbReference>
<evidence type="ECO:0000256" key="10">
    <source>
        <dbReference type="ARBA" id="ARBA00022573"/>
    </source>
</evidence>
<evidence type="ECO:0000256" key="7">
    <source>
        <dbReference type="ARBA" id="ARBA00007490"/>
    </source>
</evidence>
<dbReference type="GO" id="GO:0005525">
    <property type="term" value="F:GTP binding"/>
    <property type="evidence" value="ECO:0007669"/>
    <property type="project" value="UniProtKB-KW"/>
</dbReference>
<dbReference type="Gene3D" id="3.40.50.300">
    <property type="entry name" value="P-loop containing nucleotide triphosphate hydrolases"/>
    <property type="match status" value="1"/>
</dbReference>
<evidence type="ECO:0000256" key="3">
    <source>
        <dbReference type="ARBA" id="ARBA00001522"/>
    </source>
</evidence>
<evidence type="ECO:0000256" key="18">
    <source>
        <dbReference type="PIRSR" id="PIRSR006135-1"/>
    </source>
</evidence>
<dbReference type="OrthoDB" id="9799422at2"/>
<keyword evidence="11" id="KW-0808">Transferase</keyword>
<evidence type="ECO:0000256" key="4">
    <source>
        <dbReference type="ARBA" id="ARBA00003889"/>
    </source>
</evidence>
<comment type="caution">
    <text evidence="20">The sequence shown here is derived from an EMBL/GenBank/DDBJ whole genome shotgun (WGS) entry which is preliminary data.</text>
</comment>
<dbReference type="EC" id="2.7.1.156" evidence="8"/>
<evidence type="ECO:0000313" key="20">
    <source>
        <dbReference type="EMBL" id="KQL54249.1"/>
    </source>
</evidence>
<dbReference type="PANTHER" id="PTHR34848:SF1">
    <property type="entry name" value="BIFUNCTIONAL ADENOSYLCOBALAMIN BIOSYNTHESIS PROTEIN COBU"/>
    <property type="match status" value="1"/>
</dbReference>
<dbReference type="EMBL" id="LJJC01000004">
    <property type="protein sequence ID" value="KQL54249.1"/>
    <property type="molecule type" value="Genomic_DNA"/>
</dbReference>
<dbReference type="RefSeq" id="WP_055740015.1">
    <property type="nucleotide sequence ID" value="NZ_JAAIWL010000025.1"/>
</dbReference>
<organism evidence="20 21">
    <name type="scientific">Heyndrickxia shackletonii</name>
    <dbReference type="NCBI Taxonomy" id="157838"/>
    <lineage>
        <taxon>Bacteria</taxon>
        <taxon>Bacillati</taxon>
        <taxon>Bacillota</taxon>
        <taxon>Bacilli</taxon>
        <taxon>Bacillales</taxon>
        <taxon>Bacillaceae</taxon>
        <taxon>Heyndrickxia</taxon>
    </lineage>
</organism>
<evidence type="ECO:0000256" key="17">
    <source>
        <dbReference type="ARBA" id="ARBA00030571"/>
    </source>
</evidence>
<dbReference type="EC" id="2.7.7.62" evidence="9"/>
<dbReference type="AlphaFoldDB" id="A0A0Q3TKW3"/>
<evidence type="ECO:0000313" key="21">
    <source>
        <dbReference type="Proteomes" id="UP000051888"/>
    </source>
</evidence>
<accession>A0A0Q3TKW3</accession>
<keyword evidence="13 20" id="KW-0418">Kinase</keyword>
<evidence type="ECO:0000256" key="1">
    <source>
        <dbReference type="ARBA" id="ARBA00000312"/>
    </source>
</evidence>
<gene>
    <name evidence="20" type="ORF">AN964_12610</name>
</gene>
<protein>
    <recommendedName>
        <fullName evidence="16">Adenosylcobinamide kinase</fullName>
        <ecNumber evidence="8">2.7.1.156</ecNumber>
        <ecNumber evidence="9">2.7.7.62</ecNumber>
    </recommendedName>
    <alternativeName>
        <fullName evidence="17">Adenosylcobinamide-phosphate guanylyltransferase</fullName>
    </alternativeName>
</protein>
<keyword evidence="10" id="KW-0169">Cobalamin biosynthesis</keyword>
<dbReference type="PATRIC" id="fig|157838.3.peg.2796"/>
<dbReference type="Pfam" id="PF02283">
    <property type="entry name" value="CobU"/>
    <property type="match status" value="1"/>
</dbReference>
<comment type="catalytic activity">
    <reaction evidence="3">
        <text>adenosylcob(III)inamide + GTP = adenosylcob(III)inamide phosphate + GDP + H(+)</text>
        <dbReference type="Rhea" id="RHEA:15765"/>
        <dbReference type="ChEBI" id="CHEBI:2480"/>
        <dbReference type="ChEBI" id="CHEBI:15378"/>
        <dbReference type="ChEBI" id="CHEBI:37565"/>
        <dbReference type="ChEBI" id="CHEBI:58189"/>
        <dbReference type="ChEBI" id="CHEBI:58502"/>
        <dbReference type="EC" id="2.7.1.156"/>
    </reaction>
</comment>
<dbReference type="GO" id="GO:0008820">
    <property type="term" value="F:cobinamide phosphate guanylyltransferase activity"/>
    <property type="evidence" value="ECO:0007669"/>
    <property type="project" value="UniProtKB-EC"/>
</dbReference>
<keyword evidence="21" id="KW-1185">Reference proteome</keyword>
<comment type="function">
    <text evidence="4">Catalyzes ATP-dependent phosphorylation of adenosylcobinamide and addition of GMP to adenosylcobinamide phosphate.</text>
</comment>
<keyword evidence="12 19" id="KW-0547">Nucleotide-binding</keyword>
<evidence type="ECO:0000256" key="16">
    <source>
        <dbReference type="ARBA" id="ARBA00029570"/>
    </source>
</evidence>
<evidence type="ECO:0000256" key="6">
    <source>
        <dbReference type="ARBA" id="ARBA00005159"/>
    </source>
</evidence>
<evidence type="ECO:0000256" key="11">
    <source>
        <dbReference type="ARBA" id="ARBA00022679"/>
    </source>
</evidence>
<comment type="pathway">
    <text evidence="6">Cofactor biosynthesis; adenosylcobalamin biosynthesis; adenosylcobalamin from cob(II)yrinate a,c-diamide: step 5/7.</text>
</comment>
<proteinExistence type="inferred from homology"/>
<dbReference type="GO" id="GO:0005524">
    <property type="term" value="F:ATP binding"/>
    <property type="evidence" value="ECO:0007669"/>
    <property type="project" value="UniProtKB-KW"/>
</dbReference>
<dbReference type="SUPFAM" id="SSF52540">
    <property type="entry name" value="P-loop containing nucleoside triphosphate hydrolases"/>
    <property type="match status" value="1"/>
</dbReference>
<dbReference type="PANTHER" id="PTHR34848">
    <property type="match status" value="1"/>
</dbReference>
<dbReference type="InterPro" id="IPR003203">
    <property type="entry name" value="CobU/CobP"/>
</dbReference>
<evidence type="ECO:0000256" key="8">
    <source>
        <dbReference type="ARBA" id="ARBA00012016"/>
    </source>
</evidence>
<evidence type="ECO:0000256" key="5">
    <source>
        <dbReference type="ARBA" id="ARBA00004692"/>
    </source>
</evidence>
<keyword evidence="15 19" id="KW-0342">GTP-binding</keyword>
<evidence type="ECO:0000256" key="14">
    <source>
        <dbReference type="ARBA" id="ARBA00022840"/>
    </source>
</evidence>
<comment type="pathway">
    <text evidence="5">Cofactor biosynthesis; adenosylcobalamin biosynthesis; adenosylcobalamin from cob(II)yrinate a,c-diamide: step 6/7.</text>
</comment>
<dbReference type="CDD" id="cd00544">
    <property type="entry name" value="CobU"/>
    <property type="match status" value="1"/>
</dbReference>
<reference evidence="20 21" key="1">
    <citation type="submission" date="2015-09" db="EMBL/GenBank/DDBJ databases">
        <title>Genome sequencing project for genomic taxonomy and phylogenomics of Bacillus-like bacteria.</title>
        <authorList>
            <person name="Liu B."/>
            <person name="Wang J."/>
            <person name="Zhu Y."/>
            <person name="Liu G."/>
            <person name="Chen Q."/>
            <person name="Chen Z."/>
            <person name="Lan J."/>
            <person name="Che J."/>
            <person name="Ge C."/>
            <person name="Shi H."/>
            <person name="Pan Z."/>
            <person name="Liu X."/>
        </authorList>
    </citation>
    <scope>NUCLEOTIDE SEQUENCE [LARGE SCALE GENOMIC DNA]</scope>
    <source>
        <strain evidence="20 21">LMG 18435</strain>
    </source>
</reference>
<comment type="catalytic activity">
    <reaction evidence="2">
        <text>adenosylcob(III)inamide phosphate + GTP + H(+) = adenosylcob(III)inamide-GDP + diphosphate</text>
        <dbReference type="Rhea" id="RHEA:22712"/>
        <dbReference type="ChEBI" id="CHEBI:15378"/>
        <dbReference type="ChEBI" id="CHEBI:33019"/>
        <dbReference type="ChEBI" id="CHEBI:37565"/>
        <dbReference type="ChEBI" id="CHEBI:58502"/>
        <dbReference type="ChEBI" id="CHEBI:60487"/>
        <dbReference type="EC" id="2.7.7.62"/>
    </reaction>
</comment>
<evidence type="ECO:0000256" key="12">
    <source>
        <dbReference type="ARBA" id="ARBA00022741"/>
    </source>
</evidence>
<dbReference type="PIRSF" id="PIRSF006135">
    <property type="entry name" value="CobU"/>
    <property type="match status" value="1"/>
</dbReference>
<feature type="active site" description="GMP-histidine intermediate" evidence="18">
    <location>
        <position position="56"/>
    </location>
</feature>
<comment type="catalytic activity">
    <reaction evidence="1">
        <text>adenosylcob(III)inamide + ATP = adenosylcob(III)inamide phosphate + ADP + H(+)</text>
        <dbReference type="Rhea" id="RHEA:15769"/>
        <dbReference type="ChEBI" id="CHEBI:2480"/>
        <dbReference type="ChEBI" id="CHEBI:15378"/>
        <dbReference type="ChEBI" id="CHEBI:30616"/>
        <dbReference type="ChEBI" id="CHEBI:58502"/>
        <dbReference type="ChEBI" id="CHEBI:456216"/>
        <dbReference type="EC" id="2.7.1.156"/>
    </reaction>
</comment>
<dbReference type="InterPro" id="IPR027417">
    <property type="entry name" value="P-loop_NTPase"/>
</dbReference>
<dbReference type="Proteomes" id="UP000051888">
    <property type="component" value="Unassembled WGS sequence"/>
</dbReference>
<feature type="binding site" evidence="19">
    <location>
        <position position="71"/>
    </location>
    <ligand>
        <name>GTP</name>
        <dbReference type="ChEBI" id="CHEBI:37565"/>
    </ligand>
</feature>
<evidence type="ECO:0000256" key="19">
    <source>
        <dbReference type="PIRSR" id="PIRSR006135-2"/>
    </source>
</evidence>
<evidence type="ECO:0000256" key="13">
    <source>
        <dbReference type="ARBA" id="ARBA00022777"/>
    </source>
</evidence>
<name>A0A0Q3TKW3_9BACI</name>